<feature type="non-terminal residue" evidence="9">
    <location>
        <position position="1"/>
    </location>
</feature>
<evidence type="ECO:0000256" key="4">
    <source>
        <dbReference type="ARBA" id="ARBA00022692"/>
    </source>
</evidence>
<keyword evidence="5 7" id="KW-1133">Transmembrane helix</keyword>
<evidence type="ECO:0000256" key="1">
    <source>
        <dbReference type="ARBA" id="ARBA00004651"/>
    </source>
</evidence>
<accession>A0A381VTG0</accession>
<feature type="transmembrane region" description="Helical" evidence="7">
    <location>
        <begin position="136"/>
        <end position="152"/>
    </location>
</feature>
<dbReference type="GO" id="GO:0005886">
    <property type="term" value="C:plasma membrane"/>
    <property type="evidence" value="ECO:0007669"/>
    <property type="project" value="UniProtKB-SubCell"/>
</dbReference>
<keyword evidence="6 7" id="KW-0472">Membrane</keyword>
<reference evidence="9" key="1">
    <citation type="submission" date="2018-05" db="EMBL/GenBank/DDBJ databases">
        <authorList>
            <person name="Lanie J.A."/>
            <person name="Ng W.-L."/>
            <person name="Kazmierczak K.M."/>
            <person name="Andrzejewski T.M."/>
            <person name="Davidsen T.M."/>
            <person name="Wayne K.J."/>
            <person name="Tettelin H."/>
            <person name="Glass J.I."/>
            <person name="Rusch D."/>
            <person name="Podicherti R."/>
            <person name="Tsui H.-C.T."/>
            <person name="Winkler M.E."/>
        </authorList>
    </citation>
    <scope>NUCLEOTIDE SEQUENCE</scope>
</reference>
<dbReference type="Pfam" id="PF00528">
    <property type="entry name" value="BPD_transp_1"/>
    <property type="match status" value="1"/>
</dbReference>
<dbReference type="AlphaFoldDB" id="A0A381VTG0"/>
<comment type="subcellular location">
    <subcellularLocation>
        <location evidence="1">Cell membrane</location>
        <topology evidence="1">Multi-pass membrane protein</topology>
    </subcellularLocation>
</comment>
<dbReference type="EMBL" id="UINC01009726">
    <property type="protein sequence ID" value="SVA43554.1"/>
    <property type="molecule type" value="Genomic_DNA"/>
</dbReference>
<keyword evidence="3" id="KW-1003">Cell membrane</keyword>
<evidence type="ECO:0000259" key="8">
    <source>
        <dbReference type="PROSITE" id="PS50928"/>
    </source>
</evidence>
<dbReference type="InterPro" id="IPR035906">
    <property type="entry name" value="MetI-like_sf"/>
</dbReference>
<dbReference type="PROSITE" id="PS50928">
    <property type="entry name" value="ABC_TM1"/>
    <property type="match status" value="1"/>
</dbReference>
<evidence type="ECO:0000313" key="9">
    <source>
        <dbReference type="EMBL" id="SVA43554.1"/>
    </source>
</evidence>
<keyword evidence="4 7" id="KW-0812">Transmembrane</keyword>
<feature type="transmembrane region" description="Helical" evidence="7">
    <location>
        <begin position="195"/>
        <end position="220"/>
    </location>
</feature>
<dbReference type="CDD" id="cd06261">
    <property type="entry name" value="TM_PBP2"/>
    <property type="match status" value="1"/>
</dbReference>
<dbReference type="Gene3D" id="1.10.3720.10">
    <property type="entry name" value="MetI-like"/>
    <property type="match status" value="1"/>
</dbReference>
<evidence type="ECO:0000256" key="3">
    <source>
        <dbReference type="ARBA" id="ARBA00022475"/>
    </source>
</evidence>
<evidence type="ECO:0000256" key="7">
    <source>
        <dbReference type="SAM" id="Phobius"/>
    </source>
</evidence>
<dbReference type="GO" id="GO:0055085">
    <property type="term" value="P:transmembrane transport"/>
    <property type="evidence" value="ECO:0007669"/>
    <property type="project" value="InterPro"/>
</dbReference>
<feature type="domain" description="ABC transmembrane type-1" evidence="8">
    <location>
        <begin position="70"/>
        <end position="250"/>
    </location>
</feature>
<dbReference type="PANTHER" id="PTHR30151:SF0">
    <property type="entry name" value="ABC TRANSPORTER PERMEASE PROTEIN MJ0413-RELATED"/>
    <property type="match status" value="1"/>
</dbReference>
<name>A0A381VTG0_9ZZZZ</name>
<dbReference type="SUPFAM" id="SSF161098">
    <property type="entry name" value="MetI-like"/>
    <property type="match status" value="1"/>
</dbReference>
<dbReference type="InterPro" id="IPR000515">
    <property type="entry name" value="MetI-like"/>
</dbReference>
<proteinExistence type="predicted"/>
<organism evidence="9">
    <name type="scientific">marine metagenome</name>
    <dbReference type="NCBI Taxonomy" id="408172"/>
    <lineage>
        <taxon>unclassified sequences</taxon>
        <taxon>metagenomes</taxon>
        <taxon>ecological metagenomes</taxon>
    </lineage>
</organism>
<dbReference type="PANTHER" id="PTHR30151">
    <property type="entry name" value="ALKANE SULFONATE ABC TRANSPORTER-RELATED, MEMBRANE SUBUNIT"/>
    <property type="match status" value="1"/>
</dbReference>
<protein>
    <recommendedName>
        <fullName evidence="8">ABC transmembrane type-1 domain-containing protein</fullName>
    </recommendedName>
</protein>
<gene>
    <name evidence="9" type="ORF">METZ01_LOCUS96408</name>
</gene>
<feature type="transmembrane region" description="Helical" evidence="7">
    <location>
        <begin position="70"/>
        <end position="91"/>
    </location>
</feature>
<evidence type="ECO:0000256" key="6">
    <source>
        <dbReference type="ARBA" id="ARBA00023136"/>
    </source>
</evidence>
<feature type="transmembrane region" description="Helical" evidence="7">
    <location>
        <begin position="19"/>
        <end position="36"/>
    </location>
</feature>
<feature type="transmembrane region" description="Helical" evidence="7">
    <location>
        <begin position="111"/>
        <end position="130"/>
    </location>
</feature>
<evidence type="ECO:0000256" key="5">
    <source>
        <dbReference type="ARBA" id="ARBA00022989"/>
    </source>
</evidence>
<feature type="transmembrane region" description="Helical" evidence="7">
    <location>
        <begin position="232"/>
        <end position="250"/>
    </location>
</feature>
<evidence type="ECO:0000256" key="2">
    <source>
        <dbReference type="ARBA" id="ARBA00022448"/>
    </source>
</evidence>
<keyword evidence="2" id="KW-0813">Transport</keyword>
<sequence>VKIHSLFAYRGKSSTRADAVLGILAFIGLIGFWYSAGEMELVSPRFLPNPWKVVKALYVMLVDQSFLEDIWISVARVWGAFLMSAIMAIPIGIWMSSYRIVGMLMEPIVDFIRYLPVPALVPLLIIWFGIGESSKIAVLWMGTFFQLVLLIADDTKRVPKEYIETGFTVGARPRQITWDIVLRSMLPKIVDNLRITLGWCWTYIIIAEIVASNAGIGHAIWSARRFVKTPEVMAGILTVGVIGLLTDQVIRYAHRRWFRYL</sequence>